<proteinExistence type="predicted"/>
<dbReference type="RefSeq" id="WP_055276373.1">
    <property type="nucleotide sequence ID" value="NZ_CP071250.1"/>
</dbReference>
<accession>A0A9Q9CGL3</accession>
<evidence type="ECO:0000313" key="3">
    <source>
        <dbReference type="Proteomes" id="UP001058072"/>
    </source>
</evidence>
<feature type="transmembrane region" description="Helical" evidence="1">
    <location>
        <begin position="6"/>
        <end position="22"/>
    </location>
</feature>
<dbReference type="Proteomes" id="UP001058072">
    <property type="component" value="Chromosome"/>
</dbReference>
<protein>
    <submittedName>
        <fullName evidence="2">Uncharacterized protein</fullName>
    </submittedName>
</protein>
<keyword evidence="1" id="KW-0812">Transmembrane</keyword>
<keyword evidence="1" id="KW-0472">Membrane</keyword>
<dbReference type="EMBL" id="CP071250">
    <property type="protein sequence ID" value="UUF08584.1"/>
    <property type="molecule type" value="Genomic_DNA"/>
</dbReference>
<name>A0A9Q9CGL3_9FIRM</name>
<evidence type="ECO:0000256" key="1">
    <source>
        <dbReference type="SAM" id="Phobius"/>
    </source>
</evidence>
<sequence>MTLGQFFQLLSLVMLVVILGLGNQMVTCIALHIILIVFLYGFGVLLDRMKQILDLLKQQQTSNGQ</sequence>
<evidence type="ECO:0000313" key="2">
    <source>
        <dbReference type="EMBL" id="UUF08584.1"/>
    </source>
</evidence>
<keyword evidence="1" id="KW-1133">Transmembrane helix</keyword>
<dbReference type="AlphaFoldDB" id="A0A9Q9CGL3"/>
<reference evidence="2" key="1">
    <citation type="submission" date="2021-03" db="EMBL/GenBank/DDBJ databases">
        <title>Comparative Genomics and Metabolomics in the genus Turicibacter.</title>
        <authorList>
            <person name="Maki J."/>
            <person name="Looft T."/>
        </authorList>
    </citation>
    <scope>NUCLEOTIDE SEQUENCE</scope>
    <source>
        <strain evidence="2">ISU324</strain>
    </source>
</reference>
<organism evidence="2 3">
    <name type="scientific">Turicibacter bilis</name>
    <dbReference type="NCBI Taxonomy" id="2735723"/>
    <lineage>
        <taxon>Bacteria</taxon>
        <taxon>Bacillati</taxon>
        <taxon>Bacillota</taxon>
        <taxon>Erysipelotrichia</taxon>
        <taxon>Erysipelotrichales</taxon>
        <taxon>Turicibacteraceae</taxon>
        <taxon>Turicibacter</taxon>
    </lineage>
</organism>
<gene>
    <name evidence="2" type="ORF">J0J70_00755</name>
</gene>
<feature type="transmembrane region" description="Helical" evidence="1">
    <location>
        <begin position="29"/>
        <end position="46"/>
    </location>
</feature>